<sequence>MKIDLASHRIQRHQFVRAEIEIFDTVYYRVQDIYAKVVTDYTHKSRTVDKLMKLLMMTFTGDVGCDRAQEVLKDLANILKENVGTLRVLEFPVTEEKVKIPSFSPLLDFPELHCKTLVSAELLAFYSISPH</sequence>
<dbReference type="Proteomes" id="UP001159363">
    <property type="component" value="Chromosome 3"/>
</dbReference>
<name>A0ABQ9I062_9NEOP</name>
<keyword evidence="2" id="KW-1185">Reference proteome</keyword>
<reference evidence="1 2" key="1">
    <citation type="submission" date="2023-02" db="EMBL/GenBank/DDBJ databases">
        <title>LHISI_Scaffold_Assembly.</title>
        <authorList>
            <person name="Stuart O.P."/>
            <person name="Cleave R."/>
            <person name="Magrath M.J.L."/>
            <person name="Mikheyev A.S."/>
        </authorList>
    </citation>
    <scope>NUCLEOTIDE SEQUENCE [LARGE SCALE GENOMIC DNA]</scope>
    <source>
        <strain evidence="1">Daus_M_001</strain>
        <tissue evidence="1">Leg muscle</tissue>
    </source>
</reference>
<evidence type="ECO:0000313" key="2">
    <source>
        <dbReference type="Proteomes" id="UP001159363"/>
    </source>
</evidence>
<gene>
    <name evidence="1" type="ORF">PR048_009205</name>
</gene>
<feature type="non-terminal residue" evidence="1">
    <location>
        <position position="131"/>
    </location>
</feature>
<comment type="caution">
    <text evidence="1">The sequence shown here is derived from an EMBL/GenBank/DDBJ whole genome shotgun (WGS) entry which is preliminary data.</text>
</comment>
<proteinExistence type="predicted"/>
<evidence type="ECO:0000313" key="1">
    <source>
        <dbReference type="EMBL" id="KAJ8889704.1"/>
    </source>
</evidence>
<protein>
    <submittedName>
        <fullName evidence="1">Uncharacterized protein</fullName>
    </submittedName>
</protein>
<accession>A0ABQ9I062</accession>
<organism evidence="1 2">
    <name type="scientific">Dryococelus australis</name>
    <dbReference type="NCBI Taxonomy" id="614101"/>
    <lineage>
        <taxon>Eukaryota</taxon>
        <taxon>Metazoa</taxon>
        <taxon>Ecdysozoa</taxon>
        <taxon>Arthropoda</taxon>
        <taxon>Hexapoda</taxon>
        <taxon>Insecta</taxon>
        <taxon>Pterygota</taxon>
        <taxon>Neoptera</taxon>
        <taxon>Polyneoptera</taxon>
        <taxon>Phasmatodea</taxon>
        <taxon>Verophasmatodea</taxon>
        <taxon>Anareolatae</taxon>
        <taxon>Phasmatidae</taxon>
        <taxon>Eurycanthinae</taxon>
        <taxon>Dryococelus</taxon>
    </lineage>
</organism>
<dbReference type="EMBL" id="JARBHB010000003">
    <property type="protein sequence ID" value="KAJ8889704.1"/>
    <property type="molecule type" value="Genomic_DNA"/>
</dbReference>